<dbReference type="CDD" id="cd18793">
    <property type="entry name" value="SF2_C_SNF"/>
    <property type="match status" value="1"/>
</dbReference>
<evidence type="ECO:0000313" key="4">
    <source>
        <dbReference type="EMBL" id="ROW03939.1"/>
    </source>
</evidence>
<dbReference type="Pfam" id="PF00271">
    <property type="entry name" value="Helicase_C"/>
    <property type="match status" value="1"/>
</dbReference>
<dbReference type="PANTHER" id="PTHR10799">
    <property type="entry name" value="SNF2/RAD54 HELICASE FAMILY"/>
    <property type="match status" value="1"/>
</dbReference>
<dbReference type="EMBL" id="LJZO01000002">
    <property type="protein sequence ID" value="ROW03939.1"/>
    <property type="molecule type" value="Genomic_DNA"/>
</dbReference>
<feature type="compositionally biased region" description="Basic and acidic residues" evidence="2">
    <location>
        <begin position="189"/>
        <end position="199"/>
    </location>
</feature>
<dbReference type="SMART" id="SM00490">
    <property type="entry name" value="HELICc"/>
    <property type="match status" value="1"/>
</dbReference>
<evidence type="ECO:0000256" key="1">
    <source>
        <dbReference type="ARBA" id="ARBA00022801"/>
    </source>
</evidence>
<keyword evidence="5" id="KW-1185">Reference proteome</keyword>
<feature type="compositionally biased region" description="Low complexity" evidence="2">
    <location>
        <begin position="1"/>
        <end position="15"/>
    </location>
</feature>
<sequence>MASSDPPDASRPPAALEASKRPPTEGAESLALAPPAKKQRQDGRRAPFDLDLVTLACVADGEVKTTSLNMLAAPSLTGGELRHSNLYDYDAFRQWLSDAAGIARKQAMGVVLPNLDGENRYHVVCDRWSFGGLLGSIRNGVLAVPSCADYGSYLMLEPYSDDKPDTPPAVEEAAPEEAVPKEAVTNEAVPKEAAPKEADGNSYPKVDSRRPSPKSTPSRAAQTCIDLTRDDQDGSGEAGGALDPGSRLVSRTLVLTTFDEATFNKALQFFQVADDRSKEYTLKGVARRVHEYQLYAAYGLLMSPITTGVNGGLVAWDVGLGKTMLMLVYLRARARLAIRWERVQEEWADDRATKRLHLGRDGQQPGAKCPTQRSSMVECPCVATSDSRRICSTYLTNTPAVVIIPAGLAHGWLAEAQAVYEDEQKRQPEERLIHWYTVVSKIEHPTVVSSKRGARHRWDDVVERTSGEVASYIQLDEDNLNCMEPYITSGGGDARDVFLVGSKSVDRLQREYRKGTGIMRFTAGAVIMDEHQQYKGASGTTDTLPFTFVKTISDAAVHPVTLFTLCGTTVEEGPLAWWAPVNHFKRQWDSCAPADMLLCPGGTAHAATMGELPEVRHRYNALVRRIAVKKETVDEGDPAIRRIKSFLEPMMWCLRQGQRYRGATVCPLPPCREAFRHINHAMDETTSTAFAGLISSVKTIVQKKLREEEARWQKGEQGGQGERPTYELIFEQMAGQQQRGNFLNLQRASMYPYLAVLFDKLKSASLDSSACQEVPYHCQKAFLRSGNRDEALGQAVTWDLWPHLDRLEQNSAKHAHLRQLISEMLADVQTTPPDGSGKRHAILFYSQPVSAMLTYVLLLRDRTLDVKPLLLCSRTDNEERAQIVREMNAPCTAGDQSKVLIALTSIAAEGYNIQRANNIWFMELPVSLSKKEQAKGRAHRQGQVMQVNVVKFVEEGNLMERYGYDAMVAKETIARLVYGVGNI</sequence>
<keyword evidence="1" id="KW-0378">Hydrolase</keyword>
<comment type="caution">
    <text evidence="4">The sequence shown here is derived from an EMBL/GenBank/DDBJ whole genome shotgun (WGS) entry which is preliminary data.</text>
</comment>
<dbReference type="OrthoDB" id="4161342at2759"/>
<dbReference type="Gene3D" id="3.40.50.300">
    <property type="entry name" value="P-loop containing nucleotide triphosphate hydrolases"/>
    <property type="match status" value="1"/>
</dbReference>
<accession>A0A423WKT3</accession>
<dbReference type="InterPro" id="IPR049730">
    <property type="entry name" value="SNF2/RAD54-like_C"/>
</dbReference>
<gene>
    <name evidence="4" type="ORF">VSDG_01044</name>
</gene>
<feature type="region of interest" description="Disordered" evidence="2">
    <location>
        <begin position="159"/>
        <end position="220"/>
    </location>
</feature>
<name>A0A423WKT3_CYTCH</name>
<dbReference type="InterPro" id="IPR027417">
    <property type="entry name" value="P-loop_NTPase"/>
</dbReference>
<dbReference type="SUPFAM" id="SSF52540">
    <property type="entry name" value="P-loop containing nucleoside triphosphate hydrolases"/>
    <property type="match status" value="2"/>
</dbReference>
<feature type="region of interest" description="Disordered" evidence="2">
    <location>
        <begin position="1"/>
        <end position="44"/>
    </location>
</feature>
<evidence type="ECO:0000313" key="5">
    <source>
        <dbReference type="Proteomes" id="UP000284375"/>
    </source>
</evidence>
<feature type="domain" description="Helicase C-terminal" evidence="3">
    <location>
        <begin position="816"/>
        <end position="983"/>
    </location>
</feature>
<organism evidence="4 5">
    <name type="scientific">Cytospora chrysosperma</name>
    <name type="common">Cytospora canker fungus</name>
    <name type="synonym">Sphaeria chrysosperma</name>
    <dbReference type="NCBI Taxonomy" id="252740"/>
    <lineage>
        <taxon>Eukaryota</taxon>
        <taxon>Fungi</taxon>
        <taxon>Dikarya</taxon>
        <taxon>Ascomycota</taxon>
        <taxon>Pezizomycotina</taxon>
        <taxon>Sordariomycetes</taxon>
        <taxon>Sordariomycetidae</taxon>
        <taxon>Diaporthales</taxon>
        <taxon>Cytosporaceae</taxon>
        <taxon>Cytospora</taxon>
    </lineage>
</organism>
<dbReference type="PROSITE" id="PS51194">
    <property type="entry name" value="HELICASE_CTER"/>
    <property type="match status" value="1"/>
</dbReference>
<evidence type="ECO:0000259" key="3">
    <source>
        <dbReference type="PROSITE" id="PS51194"/>
    </source>
</evidence>
<protein>
    <recommendedName>
        <fullName evidence="3">Helicase C-terminal domain-containing protein</fullName>
    </recommendedName>
</protein>
<dbReference type="GO" id="GO:0016787">
    <property type="term" value="F:hydrolase activity"/>
    <property type="evidence" value="ECO:0007669"/>
    <property type="project" value="UniProtKB-KW"/>
</dbReference>
<reference evidence="4 5" key="1">
    <citation type="submission" date="2015-09" db="EMBL/GenBank/DDBJ databases">
        <title>Host preference determinants of Valsa canker pathogens revealed by comparative genomics.</title>
        <authorList>
            <person name="Yin Z."/>
            <person name="Huang L."/>
        </authorList>
    </citation>
    <scope>NUCLEOTIDE SEQUENCE [LARGE SCALE GENOMIC DNA]</scope>
    <source>
        <strain evidence="4 5">YSFL</strain>
    </source>
</reference>
<evidence type="ECO:0000256" key="2">
    <source>
        <dbReference type="SAM" id="MobiDB-lite"/>
    </source>
</evidence>
<dbReference type="InterPro" id="IPR001650">
    <property type="entry name" value="Helicase_C-like"/>
</dbReference>
<proteinExistence type="predicted"/>
<dbReference type="Proteomes" id="UP000284375">
    <property type="component" value="Unassembled WGS sequence"/>
</dbReference>
<dbReference type="AlphaFoldDB" id="A0A423WKT3"/>